<keyword evidence="3" id="KW-1185">Reference proteome</keyword>
<dbReference type="EMBL" id="CACTIH010007812">
    <property type="protein sequence ID" value="CAA3018278.1"/>
    <property type="molecule type" value="Genomic_DNA"/>
</dbReference>
<proteinExistence type="predicted"/>
<dbReference type="PANTHER" id="PTHR23088:SF30">
    <property type="entry name" value="OMEGA-AMIDASE NIT2"/>
    <property type="match status" value="1"/>
</dbReference>
<dbReference type="Gramene" id="OE9A078554T1">
    <property type="protein sequence ID" value="OE9A078554C1"/>
    <property type="gene ID" value="OE9A078554"/>
</dbReference>
<sequence>MAELHHHVVSPMCEFYDKKITRIGNLEQSISKRSFPVYAEEIDAGFDSSSSTAMLSEVACLLNITIVGGSIPKRSGDKLYNIYCVLGTDGKLKAKHRKLYVASCSPARDVGAGYVSWGHSMLVGPKKPPPGEAKTRRCLPVGRCSEIEFSMNESKRT</sequence>
<name>A0A8S0UEF4_OLEEU</name>
<evidence type="ECO:0000259" key="1">
    <source>
        <dbReference type="Pfam" id="PF00795"/>
    </source>
</evidence>
<organism evidence="2 3">
    <name type="scientific">Olea europaea subsp. europaea</name>
    <dbReference type="NCBI Taxonomy" id="158383"/>
    <lineage>
        <taxon>Eukaryota</taxon>
        <taxon>Viridiplantae</taxon>
        <taxon>Streptophyta</taxon>
        <taxon>Embryophyta</taxon>
        <taxon>Tracheophyta</taxon>
        <taxon>Spermatophyta</taxon>
        <taxon>Magnoliopsida</taxon>
        <taxon>eudicotyledons</taxon>
        <taxon>Gunneridae</taxon>
        <taxon>Pentapetalae</taxon>
        <taxon>asterids</taxon>
        <taxon>lamiids</taxon>
        <taxon>Lamiales</taxon>
        <taxon>Oleaceae</taxon>
        <taxon>Oleeae</taxon>
        <taxon>Olea</taxon>
    </lineage>
</organism>
<reference evidence="2 3" key="1">
    <citation type="submission" date="2019-12" db="EMBL/GenBank/DDBJ databases">
        <authorList>
            <person name="Alioto T."/>
            <person name="Alioto T."/>
            <person name="Gomez Garrido J."/>
        </authorList>
    </citation>
    <scope>NUCLEOTIDE SEQUENCE [LARGE SCALE GENOMIC DNA]</scope>
</reference>
<accession>A0A8S0UEF4</accession>
<dbReference type="GO" id="GO:0005739">
    <property type="term" value="C:mitochondrion"/>
    <property type="evidence" value="ECO:0007669"/>
    <property type="project" value="TreeGrafter"/>
</dbReference>
<dbReference type="GO" id="GO:0006541">
    <property type="term" value="P:glutamine metabolic process"/>
    <property type="evidence" value="ECO:0007669"/>
    <property type="project" value="TreeGrafter"/>
</dbReference>
<evidence type="ECO:0000313" key="3">
    <source>
        <dbReference type="Proteomes" id="UP000594638"/>
    </source>
</evidence>
<dbReference type="PANTHER" id="PTHR23088">
    <property type="entry name" value="NITRILASE-RELATED"/>
    <property type="match status" value="1"/>
</dbReference>
<comment type="caution">
    <text evidence="2">The sequence shown here is derived from an EMBL/GenBank/DDBJ whole genome shotgun (WGS) entry which is preliminary data.</text>
</comment>
<evidence type="ECO:0000313" key="2">
    <source>
        <dbReference type="EMBL" id="CAA3018278.1"/>
    </source>
</evidence>
<dbReference type="Proteomes" id="UP000594638">
    <property type="component" value="Unassembled WGS sequence"/>
</dbReference>
<feature type="domain" description="CN hydrolase" evidence="1">
    <location>
        <begin position="49"/>
        <end position="100"/>
    </location>
</feature>
<dbReference type="GO" id="GO:0050152">
    <property type="term" value="F:omega-amidase activity"/>
    <property type="evidence" value="ECO:0007669"/>
    <property type="project" value="TreeGrafter"/>
</dbReference>
<dbReference type="SUPFAM" id="SSF56317">
    <property type="entry name" value="Carbon-nitrogen hydrolase"/>
    <property type="match status" value="1"/>
</dbReference>
<dbReference type="GO" id="GO:0006107">
    <property type="term" value="P:oxaloacetate metabolic process"/>
    <property type="evidence" value="ECO:0007669"/>
    <property type="project" value="TreeGrafter"/>
</dbReference>
<keyword evidence="2" id="KW-0378">Hydrolase</keyword>
<gene>
    <name evidence="2" type="ORF">OLEA9_A078554</name>
</gene>
<dbReference type="Gene3D" id="3.60.110.10">
    <property type="entry name" value="Carbon-nitrogen hydrolase"/>
    <property type="match status" value="1"/>
</dbReference>
<dbReference type="InterPro" id="IPR036526">
    <property type="entry name" value="C-N_Hydrolase_sf"/>
</dbReference>
<dbReference type="Pfam" id="PF00795">
    <property type="entry name" value="CN_hydrolase"/>
    <property type="match status" value="1"/>
</dbReference>
<dbReference type="InterPro" id="IPR003010">
    <property type="entry name" value="C-N_Hydrolase"/>
</dbReference>
<dbReference type="AlphaFoldDB" id="A0A8S0UEF4"/>
<dbReference type="GO" id="GO:0006528">
    <property type="term" value="P:asparagine metabolic process"/>
    <property type="evidence" value="ECO:0007669"/>
    <property type="project" value="TreeGrafter"/>
</dbReference>
<dbReference type="OrthoDB" id="10250282at2759"/>
<protein>
    <submittedName>
        <fullName evidence="2">Carbon-nitrogen family hydrolase</fullName>
    </submittedName>
</protein>